<feature type="compositionally biased region" description="Basic and acidic residues" evidence="2">
    <location>
        <begin position="387"/>
        <end position="396"/>
    </location>
</feature>
<dbReference type="Pfam" id="PF17095">
    <property type="entry name" value="CAMSAP_CC1"/>
    <property type="match status" value="1"/>
</dbReference>
<dbReference type="PANTHER" id="PTHR21595:SF1">
    <property type="entry name" value="CALMODULIN-REGULATED SPECTRIN-ASSOCIATED PROTEIN 2"/>
    <property type="match status" value="1"/>
</dbReference>
<gene>
    <name evidence="3" type="ORF">M9458_004633</name>
</gene>
<feature type="region of interest" description="Disordered" evidence="2">
    <location>
        <begin position="176"/>
        <end position="228"/>
    </location>
</feature>
<comment type="caution">
    <text evidence="3">The sequence shown here is derived from an EMBL/GenBank/DDBJ whole genome shotgun (WGS) entry which is preliminary data.</text>
</comment>
<feature type="region of interest" description="Disordered" evidence="2">
    <location>
        <begin position="376"/>
        <end position="463"/>
    </location>
</feature>
<protein>
    <submittedName>
        <fullName evidence="3">Uncharacterized protein</fullName>
    </submittedName>
</protein>
<feature type="compositionally biased region" description="Basic and acidic residues" evidence="2">
    <location>
        <begin position="558"/>
        <end position="586"/>
    </location>
</feature>
<feature type="region of interest" description="Disordered" evidence="2">
    <location>
        <begin position="279"/>
        <end position="332"/>
    </location>
</feature>
<feature type="compositionally biased region" description="Polar residues" evidence="2">
    <location>
        <begin position="411"/>
        <end position="428"/>
    </location>
</feature>
<feature type="compositionally biased region" description="Basic and acidic residues" evidence="2">
    <location>
        <begin position="525"/>
        <end position="536"/>
    </location>
</feature>
<evidence type="ECO:0000313" key="3">
    <source>
        <dbReference type="EMBL" id="KAL0201446.1"/>
    </source>
</evidence>
<sequence length="608" mass="66710">MNIPRFRYSNGVSADNSSPPYDPQPNTPSIEEALKIIHDSERPHSSLQPPSGDNAFFLHNPSSHNSASDPNDPEDSLNKTRAADDPDLNSTSTDMDTGIHVRTEDIQDGQDEDSSLKDYSDMDQDYEARSCPLPDTSGSPCPSLLGTRSLATSMASSLGSAVRMTSFAEQKFRKLNYGDGRSSGSGGNTPESGDLNVPTPGATGTVRSVTPDARSPSRITSPRDPSHLLASEMVQLKMKLEEKRRAIEAQKKKVEAAFTRHRQRMGRTAFLNVVKRKGVVSPLGGDSEGPDGREKQTSDPQALKTPLNSISSDSRLERCRPDGAPPKSPLEEAAVEVDLAEYTRSIERLNTSLNFLQSEMQRLAQQQERIMQMREHQSWVISPPDPSPRKQLRELRSSSVVGRGSVGSLSPILSSTGSPRTAHRSPSTIKRKSASFHARTPRTPRPSELKVTPFSRMLNTPQSVDSLPRLRRFLPSQSQSSSFAYLGHDEGPSNDDHTAREKPCKQEPKDAQKADANSPSAQVNKKQEEEKQDGGKSNKITSAPTSKVLSQQTMDHSAGNEEESHDKKDLIEPLDGHYLESSREAEAGPESGPESRPDQKMCCGFFYR</sequence>
<organism evidence="3 4">
    <name type="scientific">Cirrhinus mrigala</name>
    <name type="common">Mrigala</name>
    <dbReference type="NCBI Taxonomy" id="683832"/>
    <lineage>
        <taxon>Eukaryota</taxon>
        <taxon>Metazoa</taxon>
        <taxon>Chordata</taxon>
        <taxon>Craniata</taxon>
        <taxon>Vertebrata</taxon>
        <taxon>Euteleostomi</taxon>
        <taxon>Actinopterygii</taxon>
        <taxon>Neopterygii</taxon>
        <taxon>Teleostei</taxon>
        <taxon>Ostariophysi</taxon>
        <taxon>Cypriniformes</taxon>
        <taxon>Cyprinidae</taxon>
        <taxon>Labeoninae</taxon>
        <taxon>Labeonini</taxon>
        <taxon>Cirrhinus</taxon>
    </lineage>
</organism>
<feature type="compositionally biased region" description="Low complexity" evidence="2">
    <location>
        <begin position="397"/>
        <end position="410"/>
    </location>
</feature>
<evidence type="ECO:0000256" key="1">
    <source>
        <dbReference type="SAM" id="Coils"/>
    </source>
</evidence>
<feature type="compositionally biased region" description="Polar residues" evidence="2">
    <location>
        <begin position="515"/>
        <end position="524"/>
    </location>
</feature>
<accession>A0ABD0RSK6</accession>
<keyword evidence="4" id="KW-1185">Reference proteome</keyword>
<feature type="compositionally biased region" description="Polar residues" evidence="2">
    <location>
        <begin position="60"/>
        <end position="69"/>
    </location>
</feature>
<feature type="non-terminal residue" evidence="3">
    <location>
        <position position="608"/>
    </location>
</feature>
<dbReference type="InterPro" id="IPR032940">
    <property type="entry name" value="CAMSAP"/>
</dbReference>
<feature type="region of interest" description="Disordered" evidence="2">
    <location>
        <begin position="478"/>
        <end position="608"/>
    </location>
</feature>
<dbReference type="InterPro" id="IPR031372">
    <property type="entry name" value="CAMSAP_CC1"/>
</dbReference>
<dbReference type="AlphaFoldDB" id="A0ABD0RSK6"/>
<dbReference type="PANTHER" id="PTHR21595">
    <property type="entry name" value="PATRONIN"/>
    <property type="match status" value="1"/>
</dbReference>
<reference evidence="3 4" key="1">
    <citation type="submission" date="2024-05" db="EMBL/GenBank/DDBJ databases">
        <title>Genome sequencing and assembly of Indian major carp, Cirrhinus mrigala (Hamilton, 1822).</title>
        <authorList>
            <person name="Mohindra V."/>
            <person name="Chowdhury L.M."/>
            <person name="Lal K."/>
            <person name="Jena J.K."/>
        </authorList>
    </citation>
    <scope>NUCLEOTIDE SEQUENCE [LARGE SCALE GENOMIC DNA]</scope>
    <source>
        <strain evidence="3">CM1030</strain>
        <tissue evidence="3">Blood</tissue>
    </source>
</reference>
<feature type="compositionally biased region" description="Basic and acidic residues" evidence="2">
    <location>
        <begin position="487"/>
        <end position="513"/>
    </location>
</feature>
<proteinExistence type="predicted"/>
<feature type="coiled-coil region" evidence="1">
    <location>
        <begin position="230"/>
        <end position="260"/>
    </location>
</feature>
<dbReference type="Proteomes" id="UP001529510">
    <property type="component" value="Unassembled WGS sequence"/>
</dbReference>
<feature type="compositionally biased region" description="Polar residues" evidence="2">
    <location>
        <begin position="538"/>
        <end position="555"/>
    </location>
</feature>
<feature type="compositionally biased region" description="Polar residues" evidence="2">
    <location>
        <begin position="10"/>
        <end position="19"/>
    </location>
</feature>
<feature type="compositionally biased region" description="Basic residues" evidence="2">
    <location>
        <begin position="429"/>
        <end position="442"/>
    </location>
</feature>
<dbReference type="EMBL" id="JAMKFB020000002">
    <property type="protein sequence ID" value="KAL0201446.1"/>
    <property type="molecule type" value="Genomic_DNA"/>
</dbReference>
<evidence type="ECO:0000313" key="4">
    <source>
        <dbReference type="Proteomes" id="UP001529510"/>
    </source>
</evidence>
<evidence type="ECO:0000256" key="2">
    <source>
        <dbReference type="SAM" id="MobiDB-lite"/>
    </source>
</evidence>
<keyword evidence="1" id="KW-0175">Coiled coil</keyword>
<feature type="region of interest" description="Disordered" evidence="2">
    <location>
        <begin position="1"/>
        <end position="140"/>
    </location>
</feature>
<feature type="coiled-coil region" evidence="1">
    <location>
        <begin position="339"/>
        <end position="376"/>
    </location>
</feature>
<feature type="compositionally biased region" description="Basic and acidic residues" evidence="2">
    <location>
        <begin position="32"/>
        <end position="44"/>
    </location>
</feature>
<name>A0ABD0RSK6_CIRMR</name>